<feature type="non-terminal residue" evidence="4">
    <location>
        <position position="104"/>
    </location>
</feature>
<dbReference type="GO" id="GO:0006406">
    <property type="term" value="P:mRNA export from nucleus"/>
    <property type="evidence" value="ECO:0007669"/>
    <property type="project" value="TreeGrafter"/>
</dbReference>
<comment type="subcellular location">
    <subcellularLocation>
        <location evidence="1">Nucleus</location>
    </subcellularLocation>
</comment>
<feature type="non-terminal residue" evidence="4">
    <location>
        <position position="1"/>
    </location>
</feature>
<evidence type="ECO:0000313" key="5">
    <source>
        <dbReference type="Proteomes" id="UP000765507"/>
    </source>
</evidence>
<dbReference type="OrthoDB" id="20582at2759"/>
<dbReference type="GO" id="GO:0000445">
    <property type="term" value="C:THO complex part of transcription export complex"/>
    <property type="evidence" value="ECO:0007669"/>
    <property type="project" value="TreeGrafter"/>
</dbReference>
<dbReference type="EMBL" id="JAHGAV010002243">
    <property type="protein sequence ID" value="KAG6921332.1"/>
    <property type="molecule type" value="Genomic_DNA"/>
</dbReference>
<comment type="similarity">
    <text evidence="2">Belongs to the THOC5 family.</text>
</comment>
<dbReference type="InterPro" id="IPR019163">
    <property type="entry name" value="THO_Thoc5"/>
</dbReference>
<accession>A0A8T1RWR8</accession>
<dbReference type="Pfam" id="PF09766">
    <property type="entry name" value="FmiP_Thoc5"/>
    <property type="match status" value="1"/>
</dbReference>
<comment type="caution">
    <text evidence="4">The sequence shown here is derived from an EMBL/GenBank/DDBJ whole genome shotgun (WGS) entry which is preliminary data.</text>
</comment>
<evidence type="ECO:0000313" key="4">
    <source>
        <dbReference type="EMBL" id="KAG6921332.1"/>
    </source>
</evidence>
<evidence type="ECO:0000256" key="3">
    <source>
        <dbReference type="ARBA" id="ARBA00023242"/>
    </source>
</evidence>
<dbReference type="PANTHER" id="PTHR13375:SF3">
    <property type="entry name" value="THO COMPLEX SUBUNIT 5 HOMOLOG"/>
    <property type="match status" value="1"/>
</dbReference>
<organism evidence="4 5">
    <name type="scientific">Chelydra serpentina</name>
    <name type="common">Snapping turtle</name>
    <name type="synonym">Testudo serpentina</name>
    <dbReference type="NCBI Taxonomy" id="8475"/>
    <lineage>
        <taxon>Eukaryota</taxon>
        <taxon>Metazoa</taxon>
        <taxon>Chordata</taxon>
        <taxon>Craniata</taxon>
        <taxon>Vertebrata</taxon>
        <taxon>Euteleostomi</taxon>
        <taxon>Archelosauria</taxon>
        <taxon>Testudinata</taxon>
        <taxon>Testudines</taxon>
        <taxon>Cryptodira</taxon>
        <taxon>Durocryptodira</taxon>
        <taxon>Americhelydia</taxon>
        <taxon>Chelydroidea</taxon>
        <taxon>Chelydridae</taxon>
        <taxon>Chelydra</taxon>
    </lineage>
</organism>
<evidence type="ECO:0000256" key="2">
    <source>
        <dbReference type="ARBA" id="ARBA00008044"/>
    </source>
</evidence>
<reference evidence="4 5" key="1">
    <citation type="journal article" date="2020" name="G3 (Bethesda)">
        <title>Draft Genome of the Common Snapping Turtle, Chelydra serpentina, a Model for Phenotypic Plasticity in Reptiles.</title>
        <authorList>
            <person name="Das D."/>
            <person name="Singh S.K."/>
            <person name="Bierstedt J."/>
            <person name="Erickson A."/>
            <person name="Galli G.L.J."/>
            <person name="Crossley D.A. 2nd"/>
            <person name="Rhen T."/>
        </authorList>
    </citation>
    <scope>NUCLEOTIDE SEQUENCE [LARGE SCALE GENOMIC DNA]</scope>
    <source>
        <strain evidence="4">KW</strain>
    </source>
</reference>
<keyword evidence="3" id="KW-0539">Nucleus</keyword>
<name>A0A8T1RWR8_CHESE</name>
<dbReference type="Proteomes" id="UP000765507">
    <property type="component" value="Unassembled WGS sequence"/>
</dbReference>
<dbReference type="PANTHER" id="PTHR13375">
    <property type="entry name" value="FMS INTERACTING PROTEIN"/>
    <property type="match status" value="1"/>
</dbReference>
<evidence type="ECO:0000256" key="1">
    <source>
        <dbReference type="ARBA" id="ARBA00004123"/>
    </source>
</evidence>
<sequence length="104" mass="11655">DLLSPGSLLNCLYPGDHGKRTPNPANQFQFDKVGILTLSDYVTDLGHPYVWVQKLGGLHFPKDQPQHTVTADNSLSASHMEMTMKLLRTRLQSRLALHKQFASL</sequence>
<dbReference type="AlphaFoldDB" id="A0A8T1RWR8"/>
<protein>
    <submittedName>
        <fullName evidence="4">THO complex 5</fullName>
    </submittedName>
</protein>
<keyword evidence="5" id="KW-1185">Reference proteome</keyword>
<proteinExistence type="inferred from homology"/>
<dbReference type="GO" id="GO:0003729">
    <property type="term" value="F:mRNA binding"/>
    <property type="evidence" value="ECO:0007669"/>
    <property type="project" value="TreeGrafter"/>
</dbReference>
<gene>
    <name evidence="4" type="ORF">G0U57_008410</name>
</gene>